<dbReference type="NCBIfam" id="TIGR00138">
    <property type="entry name" value="rsmG_gidB"/>
    <property type="match status" value="1"/>
</dbReference>
<feature type="binding site" evidence="6">
    <location>
        <position position="82"/>
    </location>
    <ligand>
        <name>S-adenosyl-L-methionine</name>
        <dbReference type="ChEBI" id="CHEBI:59789"/>
    </ligand>
</feature>
<comment type="subcellular location">
    <subcellularLocation>
        <location evidence="6">Cytoplasm</location>
    </subcellularLocation>
</comment>
<evidence type="ECO:0000313" key="7">
    <source>
        <dbReference type="EMBL" id="AXK82448.1"/>
    </source>
</evidence>
<dbReference type="PANTHER" id="PTHR31760">
    <property type="entry name" value="S-ADENOSYL-L-METHIONINE-DEPENDENT METHYLTRANSFERASES SUPERFAMILY PROTEIN"/>
    <property type="match status" value="1"/>
</dbReference>
<evidence type="ECO:0000256" key="3">
    <source>
        <dbReference type="ARBA" id="ARBA00022603"/>
    </source>
</evidence>
<evidence type="ECO:0000256" key="5">
    <source>
        <dbReference type="ARBA" id="ARBA00022691"/>
    </source>
</evidence>
<feature type="binding site" evidence="6">
    <location>
        <position position="152"/>
    </location>
    <ligand>
        <name>S-adenosyl-L-methionine</name>
        <dbReference type="ChEBI" id="CHEBI:59789"/>
    </ligand>
</feature>
<feature type="binding site" evidence="6">
    <location>
        <begin position="135"/>
        <end position="136"/>
    </location>
    <ligand>
        <name>S-adenosyl-L-methionine</name>
        <dbReference type="ChEBI" id="CHEBI:59789"/>
    </ligand>
</feature>
<dbReference type="InterPro" id="IPR029063">
    <property type="entry name" value="SAM-dependent_MTases_sf"/>
</dbReference>
<dbReference type="PIRSF" id="PIRSF003078">
    <property type="entry name" value="GidB"/>
    <property type="match status" value="1"/>
</dbReference>
<gene>
    <name evidence="6" type="primary">rsmG</name>
    <name evidence="7" type="ORF">DW352_19145</name>
</gene>
<dbReference type="GO" id="GO:0005829">
    <property type="term" value="C:cytosol"/>
    <property type="evidence" value="ECO:0007669"/>
    <property type="project" value="TreeGrafter"/>
</dbReference>
<dbReference type="AlphaFoldDB" id="A0A345ZZV1"/>
<reference evidence="7 8" key="1">
    <citation type="submission" date="2018-07" db="EMBL/GenBank/DDBJ databases">
        <authorList>
            <person name="Quirk P.G."/>
            <person name="Krulwich T.A."/>
        </authorList>
    </citation>
    <scope>NUCLEOTIDE SEQUENCE [LARGE SCALE GENOMIC DNA]</scope>
    <source>
        <strain evidence="7 8">CC-BB4</strain>
    </source>
</reference>
<accession>A0A345ZZV1</accession>
<keyword evidence="5 6" id="KW-0949">S-adenosyl-L-methionine</keyword>
<dbReference type="Proteomes" id="UP000254889">
    <property type="component" value="Chromosome"/>
</dbReference>
<comment type="similarity">
    <text evidence="6">Belongs to the methyltransferase superfamily. RNA methyltransferase RsmG family.</text>
</comment>
<dbReference type="HAMAP" id="MF_00074">
    <property type="entry name" value="16SrRNA_methyltr_G"/>
    <property type="match status" value="1"/>
</dbReference>
<dbReference type="Gene3D" id="3.40.50.150">
    <property type="entry name" value="Vaccinia Virus protein VP39"/>
    <property type="match status" value="1"/>
</dbReference>
<evidence type="ECO:0000313" key="8">
    <source>
        <dbReference type="Proteomes" id="UP000254889"/>
    </source>
</evidence>
<comment type="function">
    <text evidence="6">Specifically methylates the N7 position of guanine in position 527 of 16S rRNA.</text>
</comment>
<dbReference type="OrthoDB" id="9808773at2"/>
<dbReference type="GO" id="GO:0070043">
    <property type="term" value="F:rRNA (guanine-N7-)-methyltransferase activity"/>
    <property type="evidence" value="ECO:0007669"/>
    <property type="project" value="UniProtKB-UniRule"/>
</dbReference>
<keyword evidence="3 6" id="KW-0489">Methyltransferase</keyword>
<organism evidence="7 8">
    <name type="scientific">Pseudolabrys taiwanensis</name>
    <dbReference type="NCBI Taxonomy" id="331696"/>
    <lineage>
        <taxon>Bacteria</taxon>
        <taxon>Pseudomonadati</taxon>
        <taxon>Pseudomonadota</taxon>
        <taxon>Alphaproteobacteria</taxon>
        <taxon>Hyphomicrobiales</taxon>
        <taxon>Xanthobacteraceae</taxon>
        <taxon>Pseudolabrys</taxon>
    </lineage>
</organism>
<comment type="catalytic activity">
    <reaction evidence="6">
        <text>guanosine(527) in 16S rRNA + S-adenosyl-L-methionine = N(7)-methylguanosine(527) in 16S rRNA + S-adenosyl-L-homocysteine</text>
        <dbReference type="Rhea" id="RHEA:42732"/>
        <dbReference type="Rhea" id="RHEA-COMP:10209"/>
        <dbReference type="Rhea" id="RHEA-COMP:10210"/>
        <dbReference type="ChEBI" id="CHEBI:57856"/>
        <dbReference type="ChEBI" id="CHEBI:59789"/>
        <dbReference type="ChEBI" id="CHEBI:74269"/>
        <dbReference type="ChEBI" id="CHEBI:74480"/>
        <dbReference type="EC" id="2.1.1.170"/>
    </reaction>
</comment>
<proteinExistence type="inferred from homology"/>
<keyword evidence="4 6" id="KW-0808">Transferase</keyword>
<keyword evidence="2 6" id="KW-0698">rRNA processing</keyword>
<keyword evidence="8" id="KW-1185">Reference proteome</keyword>
<dbReference type="EC" id="2.1.1.170" evidence="6"/>
<evidence type="ECO:0000256" key="4">
    <source>
        <dbReference type="ARBA" id="ARBA00022679"/>
    </source>
</evidence>
<dbReference type="SUPFAM" id="SSF53335">
    <property type="entry name" value="S-adenosyl-L-methionine-dependent methyltransferases"/>
    <property type="match status" value="1"/>
</dbReference>
<evidence type="ECO:0000256" key="2">
    <source>
        <dbReference type="ARBA" id="ARBA00022552"/>
    </source>
</evidence>
<dbReference type="InterPro" id="IPR003682">
    <property type="entry name" value="rRNA_ssu_MeTfrase_G"/>
</dbReference>
<dbReference type="RefSeq" id="WP_115692827.1">
    <property type="nucleotide sequence ID" value="NZ_CP031417.1"/>
</dbReference>
<sequence length="221" mass="23565">MSKKAAAPDLAADRARALALTPVSPETAVRLDKFVALLLQWQAATNLISPATMLHLWVRHVADSLQLLDLAPANAKIWVDFGSGGGFPALPLACALAERPGAMVHMVESNGKKAAFLREAIRVTGVPAIVHAKRIEDTGDSFGDRVDVVTARALAPLKLLCDQAHPLIERGAIGLFPKGQDVDAELTEAAKYWTLAVEKVPSKTSPEGCIVVVRGLSRRQA</sequence>
<dbReference type="KEGG" id="ptaw:DW352_19145"/>
<name>A0A345ZZV1_9HYPH</name>
<evidence type="ECO:0000256" key="1">
    <source>
        <dbReference type="ARBA" id="ARBA00022490"/>
    </source>
</evidence>
<keyword evidence="1 6" id="KW-0963">Cytoplasm</keyword>
<feature type="binding site" evidence="6">
    <location>
        <position position="87"/>
    </location>
    <ligand>
        <name>S-adenosyl-L-methionine</name>
        <dbReference type="ChEBI" id="CHEBI:59789"/>
    </ligand>
</feature>
<dbReference type="Pfam" id="PF02527">
    <property type="entry name" value="GidB"/>
    <property type="match status" value="1"/>
</dbReference>
<evidence type="ECO:0000256" key="6">
    <source>
        <dbReference type="HAMAP-Rule" id="MF_00074"/>
    </source>
</evidence>
<protein>
    <recommendedName>
        <fullName evidence="6">Ribosomal RNA small subunit methyltransferase G</fullName>
        <ecNumber evidence="6">2.1.1.170</ecNumber>
    </recommendedName>
    <alternativeName>
        <fullName evidence="6">16S rRNA 7-methylguanosine methyltransferase</fullName>
        <shortName evidence="6">16S rRNA m7G methyltransferase</shortName>
    </alternativeName>
</protein>
<dbReference type="PANTHER" id="PTHR31760:SF0">
    <property type="entry name" value="S-ADENOSYL-L-METHIONINE-DEPENDENT METHYLTRANSFERASES SUPERFAMILY PROTEIN"/>
    <property type="match status" value="1"/>
</dbReference>
<comment type="caution">
    <text evidence="6">Lacks conserved residue(s) required for the propagation of feature annotation.</text>
</comment>
<dbReference type="EMBL" id="CP031417">
    <property type="protein sequence ID" value="AXK82448.1"/>
    <property type="molecule type" value="Genomic_DNA"/>
</dbReference>